<dbReference type="EMBL" id="JPDN02000005">
    <property type="protein sequence ID" value="PON28941.1"/>
    <property type="molecule type" value="Genomic_DNA"/>
</dbReference>
<dbReference type="STRING" id="398673.A0A2P4ZXD7"/>
<keyword evidence="1" id="KW-0677">Repeat</keyword>
<dbReference type="AlphaFoldDB" id="A0A2P4ZXD7"/>
<dbReference type="InterPro" id="IPR036770">
    <property type="entry name" value="Ankyrin_rpt-contain_sf"/>
</dbReference>
<evidence type="ECO:0000256" key="2">
    <source>
        <dbReference type="SAM" id="MobiDB-lite"/>
    </source>
</evidence>
<dbReference type="SUPFAM" id="SSF52540">
    <property type="entry name" value="P-loop containing nucleoside triphosphate hydrolases"/>
    <property type="match status" value="1"/>
</dbReference>
<feature type="compositionally biased region" description="Polar residues" evidence="2">
    <location>
        <begin position="1"/>
        <end position="12"/>
    </location>
</feature>
<evidence type="ECO:0000259" key="4">
    <source>
        <dbReference type="Pfam" id="PF24883"/>
    </source>
</evidence>
<feature type="domain" description="Nephrocystin 3-like N-terminal" evidence="4">
    <location>
        <begin position="75"/>
        <end position="247"/>
    </location>
</feature>
<keyword evidence="6" id="KW-1185">Reference proteome</keyword>
<dbReference type="PANTHER" id="PTHR10039">
    <property type="entry name" value="AMELOGENIN"/>
    <property type="match status" value="1"/>
</dbReference>
<feature type="region of interest" description="Disordered" evidence="2">
    <location>
        <begin position="1"/>
        <end position="25"/>
    </location>
</feature>
<comment type="caution">
    <text evidence="5">The sequence shown here is derived from an EMBL/GenBank/DDBJ whole genome shotgun (WGS) entry which is preliminary data.</text>
</comment>
<dbReference type="InterPro" id="IPR027417">
    <property type="entry name" value="P-loop_NTPase"/>
</dbReference>
<reference evidence="5 6" key="1">
    <citation type="journal article" date="2016" name="Genome Announc.">
        <title>Draft Whole-Genome Sequence of Trichoderma gamsii T6085, a Promising Biocontrol Agent of Fusarium Head Blight on Wheat.</title>
        <authorList>
            <person name="Baroncelli R."/>
            <person name="Zapparata A."/>
            <person name="Piaggeschi G."/>
            <person name="Sarrocco S."/>
            <person name="Vannacci G."/>
        </authorList>
    </citation>
    <scope>NUCLEOTIDE SEQUENCE [LARGE SCALE GENOMIC DNA]</scope>
    <source>
        <strain evidence="5 6">T6085</strain>
    </source>
</reference>
<dbReference type="SUPFAM" id="SSF48403">
    <property type="entry name" value="Ankyrin repeat"/>
    <property type="match status" value="1"/>
</dbReference>
<dbReference type="Pfam" id="PF22939">
    <property type="entry name" value="WHD_GPIID"/>
    <property type="match status" value="1"/>
</dbReference>
<evidence type="ECO:0000313" key="5">
    <source>
        <dbReference type="EMBL" id="PON28941.1"/>
    </source>
</evidence>
<evidence type="ECO:0000259" key="3">
    <source>
        <dbReference type="Pfam" id="PF22939"/>
    </source>
</evidence>
<dbReference type="Proteomes" id="UP000054821">
    <property type="component" value="Unassembled WGS sequence"/>
</dbReference>
<sequence length="889" mass="101673">MEHGNGDNNAQHNAPGGTGHQYTGQGQHIYSGVGMTINNNAAAHTFENSREKIIQALYTSPYLQRKNRNPDRVTGTCEWFLNHADFHHWRDSTSSSMLWVSANPGCGKSVLAKCLVDELNTTEERTTCYFFFKDDFEDQRSAKSAISCILHQLFTQRENILSAEIIKRFKSYKAPLANSYYDLWALWDILIMASQERNAGEIICILDAFDECENQDRQDLAKIVRGFYIQSSTTKQSVNLKFLVTSRPYDKIRRDLVPFNLENVPVIHLKGDGDKEIEEIAEEINLFIKDRVSQARKKFGLTKKEEELLLHGLEAVPNQTYLWVYLTLDWIETEIHNKISETKIRDAISILPRTVDEAYDKILAKSTDAAETKKLLHIVVAAERPLTLDEMDLALAVQQHDSYKDFKRRPSDRFRKYIRDLCGLFININDEKIYLLHQTAKEFLVPIGHYDSHQEITTQRGHVSQIDLHKQLTWRSSLIPTESHRIIFQACAWYLLFIKFQASHCKFEHKRIFFGDEFRTGCYHAFVFLDYSAKSWATHFRASGIEGTEFREQLQQICDTKSELCWTWFSVYWVDKHPGTSLPWTFTPLMVASYLGIETLVRLQLQSLYVELDVVDDIFRRSALSWASESGFESIILSKAGARADYKDEIGGTPVTYALCTGRQDIANELTKQAREFSVSEIRDELLQSAVKNGHELIVQRLLDGVADIEAVNKDNETLLFIATRAFFDPVAALRAAPLLTSTCTLWWALDEHFFLSIFNKPEIRSKSNELLPTYFKEFFEGGLNRTLALLTLTISSTMATCFVNHGYHWANKSLRWYTAGMVLAAGHLAFVPAIAPKIKAIVEDTSKGESTKDLESWLSVHTIRTLTVDLAAWVCFVIGTAREIQGDD</sequence>
<feature type="domain" description="GPI inositol-deacylase winged helix" evidence="3">
    <location>
        <begin position="362"/>
        <end position="445"/>
    </location>
</feature>
<dbReference type="Pfam" id="PF24883">
    <property type="entry name" value="NPHP3_N"/>
    <property type="match status" value="1"/>
</dbReference>
<dbReference type="GeneID" id="29980363"/>
<evidence type="ECO:0000256" key="1">
    <source>
        <dbReference type="ARBA" id="ARBA00022737"/>
    </source>
</evidence>
<gene>
    <name evidence="5" type="ORF">TGAM01_v202049</name>
</gene>
<name>A0A2P4ZXD7_9HYPO</name>
<dbReference type="Gene3D" id="3.40.50.300">
    <property type="entry name" value="P-loop containing nucleotide triphosphate hydrolases"/>
    <property type="match status" value="1"/>
</dbReference>
<dbReference type="RefSeq" id="XP_024406309.1">
    <property type="nucleotide sequence ID" value="XM_024548906.1"/>
</dbReference>
<organism evidence="5 6">
    <name type="scientific">Trichoderma gamsii</name>
    <dbReference type="NCBI Taxonomy" id="398673"/>
    <lineage>
        <taxon>Eukaryota</taxon>
        <taxon>Fungi</taxon>
        <taxon>Dikarya</taxon>
        <taxon>Ascomycota</taxon>
        <taxon>Pezizomycotina</taxon>
        <taxon>Sordariomycetes</taxon>
        <taxon>Hypocreomycetidae</taxon>
        <taxon>Hypocreales</taxon>
        <taxon>Hypocreaceae</taxon>
        <taxon>Trichoderma</taxon>
    </lineage>
</organism>
<accession>A0A2P4ZXD7</accession>
<dbReference type="InterPro" id="IPR054471">
    <property type="entry name" value="GPIID_WHD"/>
</dbReference>
<dbReference type="InterPro" id="IPR056884">
    <property type="entry name" value="NPHP3-like_N"/>
</dbReference>
<proteinExistence type="predicted"/>
<protein>
    <submittedName>
        <fullName evidence="5">Uncharacterized protein</fullName>
    </submittedName>
</protein>
<evidence type="ECO:0000313" key="6">
    <source>
        <dbReference type="Proteomes" id="UP000054821"/>
    </source>
</evidence>
<dbReference type="Gene3D" id="1.25.40.20">
    <property type="entry name" value="Ankyrin repeat-containing domain"/>
    <property type="match status" value="1"/>
</dbReference>